<comment type="subcellular location">
    <subcellularLocation>
        <location evidence="1">Plastid membrane</location>
        <topology evidence="1">Multi-pass membrane protein</topology>
    </subcellularLocation>
</comment>
<reference evidence="10" key="1">
    <citation type="journal article" date="2023" name="J. Phycol.">
        <title>Revised classification of the Cyanidiophyceae based on plastid genome data with descriptions of the Cavernulicolales ord. nov. and Galdieriales ord. nov. (Rhodophyta).</title>
        <authorList>
            <person name="Park S.I."/>
            <person name="Cho C.H."/>
            <person name="Ciniglia C."/>
            <person name="Huang T.Y."/>
            <person name="Liu S.L."/>
            <person name="Bustamante D.E."/>
            <person name="Calderon M.S."/>
            <person name="Mansilla A."/>
            <person name="McDermott T."/>
            <person name="Andersen R.A."/>
            <person name="Yoon H.S."/>
        </authorList>
    </citation>
    <scope>NUCLEOTIDE SEQUENCE</scope>
    <source>
        <strain evidence="9">Hsy245</strain>
    </source>
</reference>
<feature type="transmembrane region" description="Helical" evidence="7">
    <location>
        <begin position="40"/>
        <end position="58"/>
    </location>
</feature>
<sequence length="271" mass="30497">MSSLFKYFKNLNPLLLIIYFSIILFLPLLNLILNVFKLPLNQILAIATNPVALSAYFLTLKLSLIATLINICFGSCIAYVLTYICFWGKSFIDILIDIPIALPTSLAGFAFYRAYQTDSSLSKIFNKIFKLQLIYSPSAIIMVMVFVSIPFVIRNLQPILLELDSKKEIKESAICLGANSWQIFLFIIFPYIKKSLLTGAVLSFARSIGEFGSIIIISSNLPYKDLVVSVLIAQKLEQYDYQSATVIGTIMLFISLFILSVLNLLDRSSYD</sequence>
<evidence type="ECO:0000256" key="2">
    <source>
        <dbReference type="ARBA" id="ARBA00022448"/>
    </source>
</evidence>
<dbReference type="AlphaFoldDB" id="A0A9Y1MXH2"/>
<dbReference type="GO" id="GO:0005886">
    <property type="term" value="C:plasma membrane"/>
    <property type="evidence" value="ECO:0007669"/>
    <property type="project" value="InterPro"/>
</dbReference>
<feature type="transmembrane region" description="Helical" evidence="7">
    <location>
        <begin position="173"/>
        <end position="192"/>
    </location>
</feature>
<evidence type="ECO:0000256" key="4">
    <source>
        <dbReference type="ARBA" id="ARBA00022989"/>
    </source>
</evidence>
<keyword evidence="2" id="KW-0813">Transport</keyword>
<feature type="transmembrane region" description="Helical" evidence="7">
    <location>
        <begin position="244"/>
        <end position="265"/>
    </location>
</feature>
<dbReference type="SUPFAM" id="SSF161098">
    <property type="entry name" value="MetI-like"/>
    <property type="match status" value="1"/>
</dbReference>
<feature type="domain" description="ABC transmembrane type-1" evidence="8">
    <location>
        <begin position="56"/>
        <end position="262"/>
    </location>
</feature>
<protein>
    <submittedName>
        <fullName evidence="10">Sulfate transport system permease protein</fullName>
    </submittedName>
</protein>
<evidence type="ECO:0000313" key="10">
    <source>
        <dbReference type="EMBL" id="WDA99524.1"/>
    </source>
</evidence>
<dbReference type="PANTHER" id="PTHR30406:SF8">
    <property type="entry name" value="SULFATE TRANSPORT SYSTEM PERMEASE PROTEIN CYST"/>
    <property type="match status" value="1"/>
</dbReference>
<evidence type="ECO:0000256" key="5">
    <source>
        <dbReference type="ARBA" id="ARBA00023032"/>
    </source>
</evidence>
<dbReference type="GO" id="GO:0015419">
    <property type="term" value="F:ABC-type sulfate transporter activity"/>
    <property type="evidence" value="ECO:0007669"/>
    <property type="project" value="InterPro"/>
</dbReference>
<dbReference type="PANTHER" id="PTHR30406">
    <property type="entry name" value="SULFATE TRANSPORT SYSTEM PERMEASE PROTEIN"/>
    <property type="match status" value="1"/>
</dbReference>
<dbReference type="EMBL" id="OP616813">
    <property type="protein sequence ID" value="WDA99334.1"/>
    <property type="molecule type" value="Genomic_DNA"/>
</dbReference>
<evidence type="ECO:0000256" key="3">
    <source>
        <dbReference type="ARBA" id="ARBA00022692"/>
    </source>
</evidence>
<organism evidence="10">
    <name type="scientific">Galdieria yellowstonensis</name>
    <dbReference type="NCBI Taxonomy" id="3028027"/>
    <lineage>
        <taxon>Eukaryota</taxon>
        <taxon>Rhodophyta</taxon>
        <taxon>Bangiophyceae</taxon>
        <taxon>Galdieriales</taxon>
        <taxon>Galdieriaceae</taxon>
        <taxon>Galdieria</taxon>
    </lineage>
</organism>
<proteinExistence type="predicted"/>
<dbReference type="NCBIfam" id="TIGR00969">
    <property type="entry name" value="3a0106s02"/>
    <property type="match status" value="1"/>
</dbReference>
<keyword evidence="10" id="KW-0934">Plastid</keyword>
<keyword evidence="4 7" id="KW-1133">Transmembrane helix</keyword>
<dbReference type="Gene3D" id="1.10.3720.10">
    <property type="entry name" value="MetI-like"/>
    <property type="match status" value="1"/>
</dbReference>
<dbReference type="InterPro" id="IPR005667">
    <property type="entry name" value="Sulph_transpt2"/>
</dbReference>
<dbReference type="EMBL" id="OP616814">
    <property type="protein sequence ID" value="WDA99524.1"/>
    <property type="molecule type" value="Genomic_DNA"/>
</dbReference>
<keyword evidence="5" id="KW-0764">Sulfate transport</keyword>
<dbReference type="InterPro" id="IPR000515">
    <property type="entry name" value="MetI-like"/>
</dbReference>
<feature type="transmembrane region" description="Helical" evidence="7">
    <location>
        <begin position="64"/>
        <end position="87"/>
    </location>
</feature>
<dbReference type="PROSITE" id="PS50928">
    <property type="entry name" value="ABC_TM1"/>
    <property type="match status" value="1"/>
</dbReference>
<dbReference type="NCBIfam" id="TIGR02139">
    <property type="entry name" value="permease_CysT"/>
    <property type="match status" value="1"/>
</dbReference>
<geneLocation type="plastid" evidence="10"/>
<feature type="transmembrane region" description="Helical" evidence="7">
    <location>
        <begin position="94"/>
        <end position="114"/>
    </location>
</feature>
<keyword evidence="3 7" id="KW-0812">Transmembrane</keyword>
<dbReference type="InterPro" id="IPR011865">
    <property type="entry name" value="CysT_permease"/>
</dbReference>
<evidence type="ECO:0000256" key="1">
    <source>
        <dbReference type="ARBA" id="ARBA00004446"/>
    </source>
</evidence>
<accession>A0A9Y1MXH2</accession>
<name>A0A9Y1MXH2_9RHOD</name>
<dbReference type="CDD" id="cd06261">
    <property type="entry name" value="TM_PBP2"/>
    <property type="match status" value="1"/>
</dbReference>
<feature type="transmembrane region" description="Helical" evidence="7">
    <location>
        <begin position="134"/>
        <end position="153"/>
    </location>
</feature>
<gene>
    <name evidence="10" type="primary">cysT</name>
    <name evidence="10" type="ORF">GAYE_10879_119</name>
    <name evidence="9" type="ORF">GAYEhsy245_119</name>
</gene>
<evidence type="ECO:0000313" key="9">
    <source>
        <dbReference type="EMBL" id="WDA99334.1"/>
    </source>
</evidence>
<dbReference type="Pfam" id="PF00528">
    <property type="entry name" value="BPD_transp_1"/>
    <property type="match status" value="1"/>
</dbReference>
<evidence type="ECO:0000256" key="6">
    <source>
        <dbReference type="ARBA" id="ARBA00023136"/>
    </source>
</evidence>
<keyword evidence="6 7" id="KW-0472">Membrane</keyword>
<feature type="transmembrane region" description="Helical" evidence="7">
    <location>
        <begin position="12"/>
        <end position="33"/>
    </location>
</feature>
<dbReference type="InterPro" id="IPR035906">
    <property type="entry name" value="MetI-like_sf"/>
</dbReference>
<evidence type="ECO:0000259" key="8">
    <source>
        <dbReference type="PROSITE" id="PS50928"/>
    </source>
</evidence>
<evidence type="ECO:0000256" key="7">
    <source>
        <dbReference type="SAM" id="Phobius"/>
    </source>
</evidence>
<dbReference type="GO" id="GO:0042170">
    <property type="term" value="C:plastid membrane"/>
    <property type="evidence" value="ECO:0007669"/>
    <property type="project" value="UniProtKB-SubCell"/>
</dbReference>